<keyword evidence="4 7" id="KW-0472">Membrane</keyword>
<dbReference type="GO" id="GO:0008932">
    <property type="term" value="F:lytic endotransglycosylase activity"/>
    <property type="evidence" value="ECO:0007669"/>
    <property type="project" value="UniProtKB-UniRule"/>
</dbReference>
<keyword evidence="7" id="KW-0997">Cell inner membrane</keyword>
<protein>
    <recommendedName>
        <fullName evidence="7">Endolytic murein transglycosylase</fullName>
        <ecNumber evidence="7">4.2.2.29</ecNumber>
    </recommendedName>
    <alternativeName>
        <fullName evidence="7">Peptidoglycan lytic transglycosylase</fullName>
    </alternativeName>
    <alternativeName>
        <fullName evidence="7">Peptidoglycan polymerization terminase</fullName>
    </alternativeName>
</protein>
<dbReference type="RefSeq" id="WP_284216219.1">
    <property type="nucleotide sequence ID" value="NZ_BSOT01000005.1"/>
</dbReference>
<dbReference type="NCBIfam" id="TIGR00247">
    <property type="entry name" value="endolytic transglycosylase MltG"/>
    <property type="match status" value="1"/>
</dbReference>
<proteinExistence type="inferred from homology"/>
<gene>
    <name evidence="7" type="primary">mltG</name>
    <name evidence="8" type="ORF">GCM10007852_08200</name>
</gene>
<evidence type="ECO:0000256" key="2">
    <source>
        <dbReference type="ARBA" id="ARBA00022692"/>
    </source>
</evidence>
<sequence>MWIKRFLITLFVFCLFGLGAIYFLVKSAEQQMSLSAQNDAFILQVKKGENAFSLYSTLSTKLNLETNKHLFKLWSRLNRDKLLIKKGVYQIDADTNLASVFQMVSEGKTKQFSVTLVEGHTLKQWYKQLSLTDSLYQDMPAVEVLFSSMSVHTFCKNEHSSLEGCLLPDTYYYSYEDSALSILIRAHDAMKSYIEDTWQQRFQDVLLNTPYEALILASIVEKETGLASERGLIAGVFANRLQKNMRLQTDPTVIYGIGDAFDGNITRKHLRTTTPYNTYRIKGLPITPIAMPSRESIMAALRPALTEYIYFVSKGDGSHQFSETLDEHNTAVRRYQLGRKQ</sequence>
<dbReference type="AlphaFoldDB" id="A0AA37SV86"/>
<comment type="caution">
    <text evidence="8">The sequence shown here is derived from an EMBL/GenBank/DDBJ whole genome shotgun (WGS) entry which is preliminary data.</text>
</comment>
<dbReference type="HAMAP" id="MF_02065">
    <property type="entry name" value="MltG"/>
    <property type="match status" value="1"/>
</dbReference>
<comment type="catalytic activity">
    <reaction evidence="7">
        <text>a peptidoglycan chain = a peptidoglycan chain with N-acetyl-1,6-anhydromuramyl-[peptide] at the reducing end + a peptidoglycan chain with N-acetylglucosamine at the non-reducing end.</text>
        <dbReference type="EC" id="4.2.2.29"/>
    </reaction>
</comment>
<organism evidence="8 9">
    <name type="scientific">Agaribacter marinus</name>
    <dbReference type="NCBI Taxonomy" id="1431249"/>
    <lineage>
        <taxon>Bacteria</taxon>
        <taxon>Pseudomonadati</taxon>
        <taxon>Pseudomonadota</taxon>
        <taxon>Gammaproteobacteria</taxon>
        <taxon>Alteromonadales</taxon>
        <taxon>Alteromonadaceae</taxon>
        <taxon>Agaribacter</taxon>
    </lineage>
</organism>
<evidence type="ECO:0000256" key="5">
    <source>
        <dbReference type="ARBA" id="ARBA00023239"/>
    </source>
</evidence>
<evidence type="ECO:0000313" key="9">
    <source>
        <dbReference type="Proteomes" id="UP001156601"/>
    </source>
</evidence>
<keyword evidence="9" id="KW-1185">Reference proteome</keyword>
<comment type="function">
    <text evidence="7">Functions as a peptidoglycan terminase that cleaves nascent peptidoglycan strands endolytically to terminate their elongation.</text>
</comment>
<evidence type="ECO:0000256" key="3">
    <source>
        <dbReference type="ARBA" id="ARBA00022989"/>
    </source>
</evidence>
<evidence type="ECO:0000313" key="8">
    <source>
        <dbReference type="EMBL" id="GLR69912.1"/>
    </source>
</evidence>
<accession>A0AA37SV86</accession>
<dbReference type="PANTHER" id="PTHR30518">
    <property type="entry name" value="ENDOLYTIC MUREIN TRANSGLYCOSYLASE"/>
    <property type="match status" value="1"/>
</dbReference>
<dbReference type="EC" id="4.2.2.29" evidence="7"/>
<dbReference type="GO" id="GO:0009252">
    <property type="term" value="P:peptidoglycan biosynthetic process"/>
    <property type="evidence" value="ECO:0007669"/>
    <property type="project" value="UniProtKB-UniRule"/>
</dbReference>
<dbReference type="InterPro" id="IPR003770">
    <property type="entry name" value="MLTG-like"/>
</dbReference>
<dbReference type="GO" id="GO:0071555">
    <property type="term" value="P:cell wall organization"/>
    <property type="evidence" value="ECO:0007669"/>
    <property type="project" value="UniProtKB-KW"/>
</dbReference>
<evidence type="ECO:0000256" key="4">
    <source>
        <dbReference type="ARBA" id="ARBA00023136"/>
    </source>
</evidence>
<dbReference type="PANTHER" id="PTHR30518:SF2">
    <property type="entry name" value="ENDOLYTIC MUREIN TRANSGLYCOSYLASE"/>
    <property type="match status" value="1"/>
</dbReference>
<keyword evidence="6 7" id="KW-0961">Cell wall biogenesis/degradation</keyword>
<reference evidence="8" key="2">
    <citation type="submission" date="2023-01" db="EMBL/GenBank/DDBJ databases">
        <title>Draft genome sequence of Agaribacter marinus strain NBRC 110023.</title>
        <authorList>
            <person name="Sun Q."/>
            <person name="Mori K."/>
        </authorList>
    </citation>
    <scope>NUCLEOTIDE SEQUENCE</scope>
    <source>
        <strain evidence="8">NBRC 110023</strain>
    </source>
</reference>
<keyword evidence="3 7" id="KW-1133">Transmembrane helix</keyword>
<reference evidence="8" key="1">
    <citation type="journal article" date="2014" name="Int. J. Syst. Evol. Microbiol.">
        <title>Complete genome sequence of Corynebacterium casei LMG S-19264T (=DSM 44701T), isolated from a smear-ripened cheese.</title>
        <authorList>
            <consortium name="US DOE Joint Genome Institute (JGI-PGF)"/>
            <person name="Walter F."/>
            <person name="Albersmeier A."/>
            <person name="Kalinowski J."/>
            <person name="Ruckert C."/>
        </authorList>
    </citation>
    <scope>NUCLEOTIDE SEQUENCE</scope>
    <source>
        <strain evidence="8">NBRC 110023</strain>
    </source>
</reference>
<keyword evidence="2 7" id="KW-0812">Transmembrane</keyword>
<feature type="site" description="Important for catalytic activity" evidence="7">
    <location>
        <position position="223"/>
    </location>
</feature>
<dbReference type="Gene3D" id="3.30.160.60">
    <property type="entry name" value="Classic Zinc Finger"/>
    <property type="match status" value="1"/>
</dbReference>
<comment type="similarity">
    <text evidence="7">Belongs to the transglycosylase MltG family.</text>
</comment>
<dbReference type="CDD" id="cd08010">
    <property type="entry name" value="MltG_like"/>
    <property type="match status" value="1"/>
</dbReference>
<name>A0AA37SV86_9ALTE</name>
<keyword evidence="1 7" id="KW-1003">Cell membrane</keyword>
<comment type="subcellular location">
    <subcellularLocation>
        <location evidence="7">Cell inner membrane</location>
        <topology evidence="7">Single-pass membrane protein</topology>
    </subcellularLocation>
</comment>
<evidence type="ECO:0000256" key="1">
    <source>
        <dbReference type="ARBA" id="ARBA00022475"/>
    </source>
</evidence>
<dbReference type="Proteomes" id="UP001156601">
    <property type="component" value="Unassembled WGS sequence"/>
</dbReference>
<dbReference type="GO" id="GO:0005886">
    <property type="term" value="C:plasma membrane"/>
    <property type="evidence" value="ECO:0007669"/>
    <property type="project" value="UniProtKB-SubCell"/>
</dbReference>
<evidence type="ECO:0000256" key="7">
    <source>
        <dbReference type="HAMAP-Rule" id="MF_02065"/>
    </source>
</evidence>
<feature type="transmembrane region" description="Helical" evidence="7">
    <location>
        <begin position="6"/>
        <end position="25"/>
    </location>
</feature>
<dbReference type="EMBL" id="BSOT01000005">
    <property type="protein sequence ID" value="GLR69912.1"/>
    <property type="molecule type" value="Genomic_DNA"/>
</dbReference>
<evidence type="ECO:0000256" key="6">
    <source>
        <dbReference type="ARBA" id="ARBA00023316"/>
    </source>
</evidence>
<keyword evidence="5 7" id="KW-0456">Lyase</keyword>
<dbReference type="Pfam" id="PF02618">
    <property type="entry name" value="YceG"/>
    <property type="match status" value="1"/>
</dbReference>